<dbReference type="PANTHER" id="PTHR40057:SF1">
    <property type="entry name" value="SLR1162 PROTEIN"/>
    <property type="match status" value="1"/>
</dbReference>
<dbReference type="EMBL" id="JBBKTX010000007">
    <property type="protein sequence ID" value="MFK4752277.1"/>
    <property type="molecule type" value="Genomic_DNA"/>
</dbReference>
<evidence type="ECO:0000259" key="2">
    <source>
        <dbReference type="Pfam" id="PF03992"/>
    </source>
</evidence>
<keyword evidence="1" id="KW-1133">Transmembrane helix</keyword>
<keyword evidence="3" id="KW-0503">Monooxygenase</keyword>
<evidence type="ECO:0000256" key="1">
    <source>
        <dbReference type="SAM" id="Phobius"/>
    </source>
</evidence>
<dbReference type="Proteomes" id="UP001620597">
    <property type="component" value="Unassembled WGS sequence"/>
</dbReference>
<dbReference type="SUPFAM" id="SSF54909">
    <property type="entry name" value="Dimeric alpha+beta barrel"/>
    <property type="match status" value="1"/>
</dbReference>
<dbReference type="Pfam" id="PF03992">
    <property type="entry name" value="ABM"/>
    <property type="match status" value="1"/>
</dbReference>
<proteinExistence type="predicted"/>
<dbReference type="PANTHER" id="PTHR40057">
    <property type="entry name" value="SLR1162 PROTEIN"/>
    <property type="match status" value="1"/>
</dbReference>
<protein>
    <submittedName>
        <fullName evidence="3">Antibiotic biosynthesis monooxygenase</fullName>
    </submittedName>
</protein>
<feature type="transmembrane region" description="Helical" evidence="1">
    <location>
        <begin position="129"/>
        <end position="147"/>
    </location>
</feature>
<evidence type="ECO:0000313" key="3">
    <source>
        <dbReference type="EMBL" id="MFK4752277.1"/>
    </source>
</evidence>
<reference evidence="3 4" key="1">
    <citation type="submission" date="2024-03" db="EMBL/GenBank/DDBJ databases">
        <title>High-quality draft genome sequence of Oceanobacter sp. wDCs-4.</title>
        <authorList>
            <person name="Dong C."/>
        </authorList>
    </citation>
    <scope>NUCLEOTIDE SEQUENCE [LARGE SCALE GENOMIC DNA]</scope>
    <source>
        <strain evidence="4">wDCs-4</strain>
    </source>
</reference>
<dbReference type="Gene3D" id="3.30.70.100">
    <property type="match status" value="1"/>
</dbReference>
<keyword evidence="1" id="KW-0812">Transmembrane</keyword>
<dbReference type="GO" id="GO:0004497">
    <property type="term" value="F:monooxygenase activity"/>
    <property type="evidence" value="ECO:0007669"/>
    <property type="project" value="UniProtKB-KW"/>
</dbReference>
<feature type="transmembrane region" description="Helical" evidence="1">
    <location>
        <begin position="153"/>
        <end position="175"/>
    </location>
</feature>
<keyword evidence="3" id="KW-0560">Oxidoreductase</keyword>
<keyword evidence="4" id="KW-1185">Reference proteome</keyword>
<accession>A0ABW8NH31</accession>
<gene>
    <name evidence="3" type="ORF">WG929_07635</name>
</gene>
<sequence>MEPHSDTNGPVTVVISRRVIPGKESEFEQLSAEMTLAASRFEGYLGTNLFRPASSEDPEYRIIFRFASHAALNVWEASEQRAQLLGSIEALLSSPTQRERTYGIANWFDLPGHPAANQQSPPAKYKMTIVSWMALYPIVTLIFFLFGEPLAHIPLLLRTLLVTAAVMVLMSYVAMPRMTRWFGFWLFSKR</sequence>
<name>A0ABW8NH31_9GAMM</name>
<comment type="caution">
    <text evidence="3">The sequence shown here is derived from an EMBL/GenBank/DDBJ whole genome shotgun (WGS) entry which is preliminary data.</text>
</comment>
<evidence type="ECO:0000313" key="4">
    <source>
        <dbReference type="Proteomes" id="UP001620597"/>
    </source>
</evidence>
<organism evidence="3 4">
    <name type="scientific">Oceanobacter antarcticus</name>
    <dbReference type="NCBI Taxonomy" id="3133425"/>
    <lineage>
        <taxon>Bacteria</taxon>
        <taxon>Pseudomonadati</taxon>
        <taxon>Pseudomonadota</taxon>
        <taxon>Gammaproteobacteria</taxon>
        <taxon>Oceanospirillales</taxon>
        <taxon>Oceanospirillaceae</taxon>
        <taxon>Oceanobacter</taxon>
    </lineage>
</organism>
<dbReference type="InterPro" id="IPR038762">
    <property type="entry name" value="ABM_predict"/>
</dbReference>
<feature type="domain" description="ABM" evidence="2">
    <location>
        <begin position="10"/>
        <end position="80"/>
    </location>
</feature>
<dbReference type="InterPro" id="IPR011008">
    <property type="entry name" value="Dimeric_a/b-barrel"/>
</dbReference>
<dbReference type="RefSeq" id="WP_416205575.1">
    <property type="nucleotide sequence ID" value="NZ_JBBKTX010000007.1"/>
</dbReference>
<keyword evidence="1" id="KW-0472">Membrane</keyword>
<dbReference type="InterPro" id="IPR007138">
    <property type="entry name" value="ABM_dom"/>
</dbReference>